<organism evidence="2 3">
    <name type="scientific">Goodea atripinnis</name>
    <dbReference type="NCBI Taxonomy" id="208336"/>
    <lineage>
        <taxon>Eukaryota</taxon>
        <taxon>Metazoa</taxon>
        <taxon>Chordata</taxon>
        <taxon>Craniata</taxon>
        <taxon>Vertebrata</taxon>
        <taxon>Euteleostomi</taxon>
        <taxon>Actinopterygii</taxon>
        <taxon>Neopterygii</taxon>
        <taxon>Teleostei</taxon>
        <taxon>Neoteleostei</taxon>
        <taxon>Acanthomorphata</taxon>
        <taxon>Ovalentaria</taxon>
        <taxon>Atherinomorphae</taxon>
        <taxon>Cyprinodontiformes</taxon>
        <taxon>Goodeidae</taxon>
        <taxon>Goodea</taxon>
    </lineage>
</organism>
<name>A0ABV0PLM1_9TELE</name>
<proteinExistence type="predicted"/>
<keyword evidence="3" id="KW-1185">Reference proteome</keyword>
<keyword evidence="1" id="KW-0732">Signal</keyword>
<reference evidence="2 3" key="1">
    <citation type="submission" date="2021-06" db="EMBL/GenBank/DDBJ databases">
        <authorList>
            <person name="Palmer J.M."/>
        </authorList>
    </citation>
    <scope>NUCLEOTIDE SEQUENCE [LARGE SCALE GENOMIC DNA]</scope>
    <source>
        <strain evidence="2 3">GA_2019</strain>
        <tissue evidence="2">Muscle</tissue>
    </source>
</reference>
<evidence type="ECO:0000313" key="3">
    <source>
        <dbReference type="Proteomes" id="UP001476798"/>
    </source>
</evidence>
<evidence type="ECO:0000256" key="1">
    <source>
        <dbReference type="SAM" id="SignalP"/>
    </source>
</evidence>
<dbReference type="Proteomes" id="UP001476798">
    <property type="component" value="Unassembled WGS sequence"/>
</dbReference>
<dbReference type="PROSITE" id="PS51257">
    <property type="entry name" value="PROKAR_LIPOPROTEIN"/>
    <property type="match status" value="1"/>
</dbReference>
<protein>
    <submittedName>
        <fullName evidence="2">Uncharacterized protein</fullName>
    </submittedName>
</protein>
<sequence>MCTRGANPTLRGESLALTSFVLALSCRPCLKSCMGFWSPSLLVFAQLSSKTPARRHAVSLCSGSDLHSPAALCCAEDLRTCLSTLQPHSFDLREDFSLERHYLAAGLAHLPTAGLGSVVKTRPSREFQSLLQ</sequence>
<gene>
    <name evidence="2" type="ORF">GOODEAATRI_006845</name>
</gene>
<accession>A0ABV0PLM1</accession>
<dbReference type="EMBL" id="JAHRIO010080298">
    <property type="protein sequence ID" value="MEQ2184344.1"/>
    <property type="molecule type" value="Genomic_DNA"/>
</dbReference>
<comment type="caution">
    <text evidence="2">The sequence shown here is derived from an EMBL/GenBank/DDBJ whole genome shotgun (WGS) entry which is preliminary data.</text>
</comment>
<feature type="chain" id="PRO_5046631817" evidence="1">
    <location>
        <begin position="24"/>
        <end position="132"/>
    </location>
</feature>
<evidence type="ECO:0000313" key="2">
    <source>
        <dbReference type="EMBL" id="MEQ2184344.1"/>
    </source>
</evidence>
<feature type="signal peptide" evidence="1">
    <location>
        <begin position="1"/>
        <end position="23"/>
    </location>
</feature>